<protein>
    <recommendedName>
        <fullName evidence="1">ShKT domain-containing protein</fullName>
    </recommendedName>
</protein>
<evidence type="ECO:0000259" key="1">
    <source>
        <dbReference type="PROSITE" id="PS51670"/>
    </source>
</evidence>
<feature type="domain" description="ShKT" evidence="1">
    <location>
        <begin position="134"/>
        <end position="185"/>
    </location>
</feature>
<feature type="domain" description="ShKT" evidence="1">
    <location>
        <begin position="77"/>
        <end position="114"/>
    </location>
</feature>
<dbReference type="SMART" id="SM00254">
    <property type="entry name" value="ShKT"/>
    <property type="match status" value="3"/>
</dbReference>
<evidence type="ECO:0000313" key="2">
    <source>
        <dbReference type="EMBL" id="OEU08563.1"/>
    </source>
</evidence>
<dbReference type="PANTHER" id="PTHR21724">
    <property type="entry name" value="SHKT DOMAIN-CONTAINING PROTEIN"/>
    <property type="match status" value="1"/>
</dbReference>
<dbReference type="Pfam" id="PF01549">
    <property type="entry name" value="ShK"/>
    <property type="match status" value="3"/>
</dbReference>
<gene>
    <name evidence="2" type="ORF">FRACYDRAFT_249455</name>
</gene>
<dbReference type="Gene3D" id="1.10.10.1940">
    <property type="match status" value="1"/>
</dbReference>
<dbReference type="Proteomes" id="UP000095751">
    <property type="component" value="Unassembled WGS sequence"/>
</dbReference>
<sequence>MMLFKTTTATKKIATLVVLAGCCAVCFVPISDVNAAIDIPDQIKQSVEAQIHQKMQAANNIVDEATAIAVPKETVVCEDKHLNKIECKEWAWFGECEKNVEFMNESCKESCGLCPKSDAVVDKDDDDGDNDEECHDWFATCTEWAEKGNDKVDNLCHGHWHSNKGSWTMTGAYVVEFCPKACKTCDIHLDDRDVQNLNIGLPQTFPGMNEDKELRNLIKGKVAETRSYIESIENDDIKAVCKMSHPNCARFALSSDCTDHKDHPIMKYGCAAACQTCEQLVNNNGIFEAQHMWVNALRDYNEKNSNSNVVKKTIGITA</sequence>
<proteinExistence type="predicted"/>
<dbReference type="PROSITE" id="PS51670">
    <property type="entry name" value="SHKT"/>
    <property type="match status" value="2"/>
</dbReference>
<evidence type="ECO:0000313" key="3">
    <source>
        <dbReference type="Proteomes" id="UP000095751"/>
    </source>
</evidence>
<dbReference type="AlphaFoldDB" id="A0A1E7ESM8"/>
<dbReference type="InterPro" id="IPR003582">
    <property type="entry name" value="ShKT_dom"/>
</dbReference>
<name>A0A1E7ESM8_9STRA</name>
<dbReference type="PANTHER" id="PTHR21724:SF109">
    <property type="entry name" value="SHKT DOMAIN-CONTAINING PROTEIN"/>
    <property type="match status" value="1"/>
</dbReference>
<dbReference type="OrthoDB" id="42880at2759"/>
<dbReference type="InParanoid" id="A0A1E7ESM8"/>
<reference evidence="2 3" key="1">
    <citation type="submission" date="2016-09" db="EMBL/GenBank/DDBJ databases">
        <title>Extensive genetic diversity and differential bi-allelic expression allows diatom success in the polar Southern Ocean.</title>
        <authorList>
            <consortium name="DOE Joint Genome Institute"/>
            <person name="Mock T."/>
            <person name="Otillar R.P."/>
            <person name="Strauss J."/>
            <person name="Dupont C."/>
            <person name="Frickenhaus S."/>
            <person name="Maumus F."/>
            <person name="Mcmullan M."/>
            <person name="Sanges R."/>
            <person name="Schmutz J."/>
            <person name="Toseland A."/>
            <person name="Valas R."/>
            <person name="Veluchamy A."/>
            <person name="Ward B.J."/>
            <person name="Allen A."/>
            <person name="Barry K."/>
            <person name="Falciatore A."/>
            <person name="Ferrante M."/>
            <person name="Fortunato A.E."/>
            <person name="Gloeckner G."/>
            <person name="Gruber A."/>
            <person name="Hipkin R."/>
            <person name="Janech M."/>
            <person name="Kroth P."/>
            <person name="Leese F."/>
            <person name="Lindquist E."/>
            <person name="Lyon B.R."/>
            <person name="Martin J."/>
            <person name="Mayer C."/>
            <person name="Parker M."/>
            <person name="Quesneville H."/>
            <person name="Raymond J."/>
            <person name="Uhlig C."/>
            <person name="Valentin K.U."/>
            <person name="Worden A.Z."/>
            <person name="Armbrust E.V."/>
            <person name="Bowler C."/>
            <person name="Green B."/>
            <person name="Moulton V."/>
            <person name="Van Oosterhout C."/>
            <person name="Grigoriev I."/>
        </authorList>
    </citation>
    <scope>NUCLEOTIDE SEQUENCE [LARGE SCALE GENOMIC DNA]</scope>
    <source>
        <strain evidence="2 3">CCMP1102</strain>
    </source>
</reference>
<accession>A0A1E7ESM8</accession>
<organism evidence="2 3">
    <name type="scientific">Fragilariopsis cylindrus CCMP1102</name>
    <dbReference type="NCBI Taxonomy" id="635003"/>
    <lineage>
        <taxon>Eukaryota</taxon>
        <taxon>Sar</taxon>
        <taxon>Stramenopiles</taxon>
        <taxon>Ochrophyta</taxon>
        <taxon>Bacillariophyta</taxon>
        <taxon>Bacillariophyceae</taxon>
        <taxon>Bacillariophycidae</taxon>
        <taxon>Bacillariales</taxon>
        <taxon>Bacillariaceae</taxon>
        <taxon>Fragilariopsis</taxon>
    </lineage>
</organism>
<dbReference type="EMBL" id="KV784379">
    <property type="protein sequence ID" value="OEU08563.1"/>
    <property type="molecule type" value="Genomic_DNA"/>
</dbReference>
<dbReference type="KEGG" id="fcy:FRACYDRAFT_249455"/>
<keyword evidence="3" id="KW-1185">Reference proteome</keyword>